<gene>
    <name evidence="1" type="ORF">BDV38DRAFT_280604</name>
</gene>
<evidence type="ECO:0000313" key="2">
    <source>
        <dbReference type="Proteomes" id="UP000325672"/>
    </source>
</evidence>
<reference evidence="1 2" key="1">
    <citation type="submission" date="2019-04" db="EMBL/GenBank/DDBJ databases">
        <title>Friends and foes A comparative genomics study of 23 Aspergillus species from section Flavi.</title>
        <authorList>
            <consortium name="DOE Joint Genome Institute"/>
            <person name="Kjaerbolling I."/>
            <person name="Vesth T."/>
            <person name="Frisvad J.C."/>
            <person name="Nybo J.L."/>
            <person name="Theobald S."/>
            <person name="Kildgaard S."/>
            <person name="Isbrandt T."/>
            <person name="Kuo A."/>
            <person name="Sato A."/>
            <person name="Lyhne E.K."/>
            <person name="Kogle M.E."/>
            <person name="Wiebenga A."/>
            <person name="Kun R.S."/>
            <person name="Lubbers R.J."/>
            <person name="Makela M.R."/>
            <person name="Barry K."/>
            <person name="Chovatia M."/>
            <person name="Clum A."/>
            <person name="Daum C."/>
            <person name="Haridas S."/>
            <person name="He G."/>
            <person name="LaButti K."/>
            <person name="Lipzen A."/>
            <person name="Mondo S."/>
            <person name="Riley R."/>
            <person name="Salamov A."/>
            <person name="Simmons B.A."/>
            <person name="Magnuson J.K."/>
            <person name="Henrissat B."/>
            <person name="Mortensen U.H."/>
            <person name="Larsen T.O."/>
            <person name="Devries R.P."/>
            <person name="Grigoriev I.V."/>
            <person name="Machida M."/>
            <person name="Baker S.E."/>
            <person name="Andersen M.R."/>
        </authorList>
    </citation>
    <scope>NUCLEOTIDE SEQUENCE [LARGE SCALE GENOMIC DNA]</scope>
    <source>
        <strain evidence="1 2">CBS 117625</strain>
    </source>
</reference>
<proteinExistence type="predicted"/>
<evidence type="ECO:0000313" key="1">
    <source>
        <dbReference type="EMBL" id="KAE8140140.1"/>
    </source>
</evidence>
<keyword evidence="2" id="KW-1185">Reference proteome</keyword>
<accession>A0A5N6T1A1</accession>
<dbReference type="OrthoDB" id="4500198at2759"/>
<dbReference type="RefSeq" id="XP_031916203.1">
    <property type="nucleotide sequence ID" value="XM_032059348.1"/>
</dbReference>
<sequence>MSRSITIQGHEFKLLEIISLKKSEDLYDMSEVHNAERVSDGRPVIVKLRYQLSSHPREVPSDVPIIIEDGKRDFRSECRSLQDNQMLGVPVYLGHQELIQRDEHFRYLPEGYMNALAMDKVPGEPVTYLRLTATEADLIKKQLARIFDKMRRKAYDVGSPNTEHVFFDRETQQTYFIGMSGVGKDDYVGLDPIVKTSKKVTMFCVDSFVIRR</sequence>
<organism evidence="1 2">
    <name type="scientific">Aspergillus pseudotamarii</name>
    <dbReference type="NCBI Taxonomy" id="132259"/>
    <lineage>
        <taxon>Eukaryota</taxon>
        <taxon>Fungi</taxon>
        <taxon>Dikarya</taxon>
        <taxon>Ascomycota</taxon>
        <taxon>Pezizomycotina</taxon>
        <taxon>Eurotiomycetes</taxon>
        <taxon>Eurotiomycetidae</taxon>
        <taxon>Eurotiales</taxon>
        <taxon>Aspergillaceae</taxon>
        <taxon>Aspergillus</taxon>
        <taxon>Aspergillus subgen. Circumdati</taxon>
    </lineage>
</organism>
<dbReference type="EMBL" id="ML743563">
    <property type="protein sequence ID" value="KAE8140140.1"/>
    <property type="molecule type" value="Genomic_DNA"/>
</dbReference>
<name>A0A5N6T1A1_ASPPS</name>
<dbReference type="AlphaFoldDB" id="A0A5N6T1A1"/>
<dbReference type="GeneID" id="43643558"/>
<protein>
    <submittedName>
        <fullName evidence="1">Uncharacterized protein</fullName>
    </submittedName>
</protein>
<dbReference type="Proteomes" id="UP000325672">
    <property type="component" value="Unassembled WGS sequence"/>
</dbReference>